<dbReference type="EMBL" id="LN515531">
    <property type="protein sequence ID" value="CEA13726.1"/>
    <property type="molecule type" value="Genomic_DNA"/>
</dbReference>
<dbReference type="PATRIC" id="fig|2162.10.peg.34"/>
<dbReference type="KEGG" id="mfi:DSM1535_1392"/>
<dbReference type="PANTHER" id="PTHR43252:SF5">
    <property type="entry name" value="TRANSCRIPTIONAL REGULATOR, PADR-LIKE FAMILY"/>
    <property type="match status" value="1"/>
</dbReference>
<evidence type="ECO:0000313" key="4">
    <source>
        <dbReference type="EMBL" id="CEA13726.1"/>
    </source>
</evidence>
<feature type="domain" description="Transcription regulator PadR N-terminal" evidence="2">
    <location>
        <begin position="66"/>
        <end position="140"/>
    </location>
</feature>
<dbReference type="EMBL" id="LN734822">
    <property type="protein sequence ID" value="CEL23692.1"/>
    <property type="molecule type" value="Genomic_DNA"/>
</dbReference>
<dbReference type="AlphaFoldDB" id="A0A090JW33"/>
<name>A0A090JW33_METFO</name>
<dbReference type="InterPro" id="IPR036390">
    <property type="entry name" value="WH_DNA-bd_sf"/>
</dbReference>
<feature type="region of interest" description="Disordered" evidence="1">
    <location>
        <begin position="1"/>
        <end position="21"/>
    </location>
</feature>
<dbReference type="InterPro" id="IPR036388">
    <property type="entry name" value="WH-like_DNA-bd_sf"/>
</dbReference>
<dbReference type="PANTHER" id="PTHR43252">
    <property type="entry name" value="TRANSCRIPTIONAL REGULATOR YQJI"/>
    <property type="match status" value="1"/>
</dbReference>
<evidence type="ECO:0000313" key="5">
    <source>
        <dbReference type="EMBL" id="CEL23692.1"/>
    </source>
</evidence>
<gene>
    <name evidence="3" type="ORF">BRM9_0074</name>
    <name evidence="4" type="ORF">DSM1535_1392</name>
    <name evidence="5" type="ORF">MB9_0035</name>
</gene>
<reference evidence="5" key="3">
    <citation type="submission" date="2014-09" db="EMBL/GenBank/DDBJ databases">
        <authorList>
            <person name="Bishop-Lilly K.A."/>
            <person name="Broomall S.M."/>
            <person name="Chain P.S."/>
            <person name="Chertkov O."/>
            <person name="Coyne S.R."/>
            <person name="Daligault H.E."/>
            <person name="Davenport K.W."/>
            <person name="Erkkila T."/>
            <person name="Frey K.G."/>
            <person name="Gibbons H.S."/>
            <person name="Gu W."/>
            <person name="Jaissle J."/>
            <person name="Johnson S.L."/>
            <person name="Koroleva G.I."/>
            <person name="Ladner J.T."/>
            <person name="Lo C.-C."/>
            <person name="Minogue T.D."/>
            <person name="Munk C."/>
            <person name="Palacios G.F."/>
            <person name="Redden C.L."/>
            <person name="Rosenzweig C.N."/>
            <person name="Scholz M.B."/>
            <person name="Teshima H."/>
            <person name="Xu Y."/>
        </authorList>
    </citation>
    <scope>NUCLEOTIDE SEQUENCE</scope>
    <source>
        <strain evidence="5">Mb9</strain>
    </source>
</reference>
<evidence type="ECO:0000256" key="1">
    <source>
        <dbReference type="SAM" id="MobiDB-lite"/>
    </source>
</evidence>
<organism evidence="4">
    <name type="scientific">Methanobacterium formicicum</name>
    <dbReference type="NCBI Taxonomy" id="2162"/>
    <lineage>
        <taxon>Archaea</taxon>
        <taxon>Methanobacteriati</taxon>
        <taxon>Methanobacteriota</taxon>
        <taxon>Methanomada group</taxon>
        <taxon>Methanobacteria</taxon>
        <taxon>Methanobacteriales</taxon>
        <taxon>Methanobacteriaceae</taxon>
        <taxon>Methanobacterium</taxon>
    </lineage>
</organism>
<reference evidence="3" key="1">
    <citation type="submission" date="2013-12" db="EMBL/GenBank/DDBJ databases">
        <title>The complete genome sequence of Methanobacterium sp. BRM9.</title>
        <authorList>
            <consortium name="Pastoral Greenhouse Gas Research Consortium"/>
            <person name="Kelly W.J."/>
            <person name="Leahy S.C."/>
            <person name="Perry R."/>
            <person name="Li D."/>
            <person name="Altermann E."/>
            <person name="Lambie S.C."/>
            <person name="Attwood G.T."/>
        </authorList>
    </citation>
    <scope>NUCLEOTIDE SEQUENCE [LARGE SCALE GENOMIC DNA]</scope>
    <source>
        <strain evidence="3">BRM9</strain>
    </source>
</reference>
<keyword evidence="6" id="KW-1185">Reference proteome</keyword>
<dbReference type="EMBL" id="CP006933">
    <property type="protein sequence ID" value="AIS30907.1"/>
    <property type="molecule type" value="Genomic_DNA"/>
</dbReference>
<dbReference type="STRING" id="2162.BRM9_0074"/>
<dbReference type="Proteomes" id="UP000029661">
    <property type="component" value="Chromosome"/>
</dbReference>
<dbReference type="GeneID" id="26738308"/>
<proteinExistence type="predicted"/>
<reference evidence="4" key="2">
    <citation type="submission" date="2014-08" db="EMBL/GenBank/DDBJ databases">
        <authorList>
            <person name="Wibberg D."/>
        </authorList>
    </citation>
    <scope>NUCLEOTIDE SEQUENCE</scope>
</reference>
<feature type="compositionally biased region" description="Basic and acidic residues" evidence="1">
    <location>
        <begin position="1"/>
        <end position="15"/>
    </location>
</feature>
<dbReference type="RefSeq" id="WP_231553445.1">
    <property type="nucleotide sequence ID" value="NZ_CALCVY010000158.1"/>
</dbReference>
<dbReference type="Pfam" id="PF03551">
    <property type="entry name" value="PadR"/>
    <property type="match status" value="1"/>
</dbReference>
<evidence type="ECO:0000313" key="3">
    <source>
        <dbReference type="EMBL" id="AIS30907.1"/>
    </source>
</evidence>
<dbReference type="SUPFAM" id="SSF46785">
    <property type="entry name" value="Winged helix' DNA-binding domain"/>
    <property type="match status" value="1"/>
</dbReference>
<evidence type="ECO:0000259" key="2">
    <source>
        <dbReference type="Pfam" id="PF03551"/>
    </source>
</evidence>
<dbReference type="Proteomes" id="UP000062768">
    <property type="component" value="Chromosome I"/>
</dbReference>
<accession>A0A090JW33</accession>
<evidence type="ECO:0000313" key="6">
    <source>
        <dbReference type="Proteomes" id="UP000062768"/>
    </source>
</evidence>
<protein>
    <submittedName>
        <fullName evidence="3">PadR-like family transcriptional regulator</fullName>
    </submittedName>
</protein>
<sequence>MDDDLIRDNPGKESTEISEEDAENLEIPRGYYTKALEDNRLFYNLDNYEKKLVKGIMRGSGPIVMLWLINMKGQHGYEIMTKLHESSPFKDKIKMPSASIIYPKLHQLEEEGLIKGTWENHGKRKVKYYEITPKGSKTLENIRNFFKRSENNLYEDFLIDMMSIKNNRS</sequence>
<dbReference type="KEGG" id="mfc:BRM9_0074"/>
<dbReference type="Gene3D" id="1.10.10.10">
    <property type="entry name" value="Winged helix-like DNA-binding domain superfamily/Winged helix DNA-binding domain"/>
    <property type="match status" value="1"/>
</dbReference>
<dbReference type="InterPro" id="IPR005149">
    <property type="entry name" value="Tscrpt_reg_PadR_N"/>
</dbReference>